<dbReference type="AlphaFoldDB" id="A0AAF0UHA4"/>
<evidence type="ECO:0000313" key="1">
    <source>
        <dbReference type="EMBL" id="WMV45621.1"/>
    </source>
</evidence>
<evidence type="ECO:0000313" key="2">
    <source>
        <dbReference type="Proteomes" id="UP001234989"/>
    </source>
</evidence>
<evidence type="ECO:0008006" key="3">
    <source>
        <dbReference type="Google" id="ProtNLM"/>
    </source>
</evidence>
<dbReference type="Proteomes" id="UP001234989">
    <property type="component" value="Chromosome 9"/>
</dbReference>
<dbReference type="SUPFAM" id="SSF56672">
    <property type="entry name" value="DNA/RNA polymerases"/>
    <property type="match status" value="1"/>
</dbReference>
<sequence>MNPQSFHSSKVQEDCEELIDEVYKEKLKEKSRAVKRVKTGDGNFSHARTRVVKFQFQNYHVLEEKRENLLPKGQFVSYHKARKELKEQLNDLLDKGFIQPSISPWGSPGWFEVGQVALIGLELVPEAIENV</sequence>
<dbReference type="EMBL" id="CP133620">
    <property type="protein sequence ID" value="WMV45621.1"/>
    <property type="molecule type" value="Genomic_DNA"/>
</dbReference>
<proteinExistence type="predicted"/>
<dbReference type="Gene3D" id="3.10.10.10">
    <property type="entry name" value="HIV Type 1 Reverse Transcriptase, subunit A, domain 1"/>
    <property type="match status" value="1"/>
</dbReference>
<accession>A0AAF0UHA4</accession>
<organism evidence="1 2">
    <name type="scientific">Solanum verrucosum</name>
    <dbReference type="NCBI Taxonomy" id="315347"/>
    <lineage>
        <taxon>Eukaryota</taxon>
        <taxon>Viridiplantae</taxon>
        <taxon>Streptophyta</taxon>
        <taxon>Embryophyta</taxon>
        <taxon>Tracheophyta</taxon>
        <taxon>Spermatophyta</taxon>
        <taxon>Magnoliopsida</taxon>
        <taxon>eudicotyledons</taxon>
        <taxon>Gunneridae</taxon>
        <taxon>Pentapetalae</taxon>
        <taxon>asterids</taxon>
        <taxon>lamiids</taxon>
        <taxon>Solanales</taxon>
        <taxon>Solanaceae</taxon>
        <taxon>Solanoideae</taxon>
        <taxon>Solaneae</taxon>
        <taxon>Solanum</taxon>
    </lineage>
</organism>
<keyword evidence="2" id="KW-1185">Reference proteome</keyword>
<gene>
    <name evidence="1" type="ORF">MTR67_039006</name>
</gene>
<protein>
    <recommendedName>
        <fullName evidence="3">Reverse transcriptase domain-containing protein</fullName>
    </recommendedName>
</protein>
<dbReference type="InterPro" id="IPR043502">
    <property type="entry name" value="DNA/RNA_pol_sf"/>
</dbReference>
<name>A0AAF0UHA4_SOLVR</name>
<reference evidence="1" key="1">
    <citation type="submission" date="2023-08" db="EMBL/GenBank/DDBJ databases">
        <title>A de novo genome assembly of Solanum verrucosum Schlechtendal, a Mexican diploid species geographically isolated from the other diploid A-genome species in potato relatives.</title>
        <authorList>
            <person name="Hosaka K."/>
        </authorList>
    </citation>
    <scope>NUCLEOTIDE SEQUENCE</scope>
    <source>
        <tissue evidence="1">Young leaves</tissue>
    </source>
</reference>